<keyword evidence="4 5" id="KW-0975">Bacterial flagellum</keyword>
<dbReference type="InterPro" id="IPR010809">
    <property type="entry name" value="FliD_C"/>
</dbReference>
<feature type="domain" description="Flagellar hook-associated protein 2 N-terminal" evidence="6">
    <location>
        <begin position="14"/>
        <end position="109"/>
    </location>
</feature>
<dbReference type="RefSeq" id="WP_092347544.1">
    <property type="nucleotide sequence ID" value="NZ_CZVW01000003.1"/>
</dbReference>
<keyword evidence="8" id="KW-0969">Cilium</keyword>
<keyword evidence="9" id="KW-1185">Reference proteome</keyword>
<dbReference type="GO" id="GO:0071973">
    <property type="term" value="P:bacterial-type flagellum-dependent cell motility"/>
    <property type="evidence" value="ECO:0007669"/>
    <property type="project" value="TreeGrafter"/>
</dbReference>
<evidence type="ECO:0000256" key="4">
    <source>
        <dbReference type="ARBA" id="ARBA00023143"/>
    </source>
</evidence>
<dbReference type="PANTHER" id="PTHR30288">
    <property type="entry name" value="FLAGELLAR CAP/ASSEMBLY PROTEIN FLID"/>
    <property type="match status" value="1"/>
</dbReference>
<gene>
    <name evidence="8" type="ORF">JGI23_00350</name>
</gene>
<dbReference type="InterPro" id="IPR040026">
    <property type="entry name" value="FliD"/>
</dbReference>
<name>A0A0N7MW60_9BACT</name>
<comment type="subunit">
    <text evidence="2 5">Homopentamer.</text>
</comment>
<dbReference type="GO" id="GO:0007155">
    <property type="term" value="P:cell adhesion"/>
    <property type="evidence" value="ECO:0007669"/>
    <property type="project" value="InterPro"/>
</dbReference>
<dbReference type="GO" id="GO:0009421">
    <property type="term" value="C:bacterial-type flagellum filament cap"/>
    <property type="evidence" value="ECO:0007669"/>
    <property type="project" value="InterPro"/>
</dbReference>
<dbReference type="OrthoDB" id="9810816at2"/>
<comment type="function">
    <text evidence="5">Required for morphogenesis and for the elongation of the flagellar filament by facilitating polymerization of the flagellin monomers at the tip of growing filament. Forms a capping structure, which prevents flagellin subunits (transported through the central channel of the flagellum) from leaking out without polymerization at the distal end.</text>
</comment>
<evidence type="ECO:0000313" key="9">
    <source>
        <dbReference type="Proteomes" id="UP000199197"/>
    </source>
</evidence>
<evidence type="ECO:0000256" key="1">
    <source>
        <dbReference type="ARBA" id="ARBA00009764"/>
    </source>
</evidence>
<feature type="domain" description="Flagellar hook-associated protein 2 C-terminal" evidence="7">
    <location>
        <begin position="243"/>
        <end position="458"/>
    </location>
</feature>
<evidence type="ECO:0000256" key="2">
    <source>
        <dbReference type="ARBA" id="ARBA00011255"/>
    </source>
</evidence>
<dbReference type="GO" id="GO:0009424">
    <property type="term" value="C:bacterial-type flagellum hook"/>
    <property type="evidence" value="ECO:0007669"/>
    <property type="project" value="UniProtKB-UniRule"/>
</dbReference>
<dbReference type="GO" id="GO:0005576">
    <property type="term" value="C:extracellular region"/>
    <property type="evidence" value="ECO:0007669"/>
    <property type="project" value="UniProtKB-SubCell"/>
</dbReference>
<keyword evidence="8" id="KW-0282">Flagellum</keyword>
<dbReference type="InterPro" id="IPR003481">
    <property type="entry name" value="FliD_N"/>
</dbReference>
<comment type="subcellular location">
    <subcellularLocation>
        <location evidence="5">Secreted</location>
    </subcellularLocation>
    <subcellularLocation>
        <location evidence="5">Bacterial flagellum</location>
    </subcellularLocation>
</comment>
<protein>
    <recommendedName>
        <fullName evidence="5">Flagellar hook-associated protein 2</fullName>
        <shortName evidence="5">HAP2</shortName>
    </recommendedName>
    <alternativeName>
        <fullName evidence="5">Flagellar cap protein</fullName>
    </alternativeName>
</protein>
<dbReference type="Pfam" id="PF02465">
    <property type="entry name" value="FliD_N"/>
    <property type="match status" value="1"/>
</dbReference>
<keyword evidence="3 5" id="KW-0175">Coiled coil</keyword>
<dbReference type="PANTHER" id="PTHR30288:SF0">
    <property type="entry name" value="FLAGELLAR HOOK-ASSOCIATED PROTEIN 2"/>
    <property type="match status" value="1"/>
</dbReference>
<dbReference type="EMBL" id="CZVW01000003">
    <property type="protein sequence ID" value="CUS97739.1"/>
    <property type="molecule type" value="Genomic_DNA"/>
</dbReference>
<evidence type="ECO:0000259" key="7">
    <source>
        <dbReference type="Pfam" id="PF07195"/>
    </source>
</evidence>
<accession>A0A0N7MW60</accession>
<evidence type="ECO:0000259" key="6">
    <source>
        <dbReference type="Pfam" id="PF02465"/>
    </source>
</evidence>
<keyword evidence="5" id="KW-0964">Secreted</keyword>
<dbReference type="Proteomes" id="UP000199197">
    <property type="component" value="Unassembled WGS sequence"/>
</dbReference>
<evidence type="ECO:0000256" key="3">
    <source>
        <dbReference type="ARBA" id="ARBA00023054"/>
    </source>
</evidence>
<organism evidence="8 9">
    <name type="scientific">Candidatus Chryseopegocella kryptomonas</name>
    <dbReference type="NCBI Taxonomy" id="1633643"/>
    <lineage>
        <taxon>Bacteria</taxon>
        <taxon>Pseudomonadati</taxon>
        <taxon>Candidatus Kryptoniota</taxon>
        <taxon>Candidatus Chryseopegocella</taxon>
    </lineage>
</organism>
<evidence type="ECO:0000313" key="8">
    <source>
        <dbReference type="EMBL" id="CUS97739.1"/>
    </source>
</evidence>
<feature type="coiled-coil region" evidence="5">
    <location>
        <begin position="418"/>
        <end position="463"/>
    </location>
</feature>
<evidence type="ECO:0000256" key="5">
    <source>
        <dbReference type="RuleBase" id="RU362066"/>
    </source>
</evidence>
<dbReference type="AlphaFoldDB" id="A0A0N7MW60"/>
<keyword evidence="8" id="KW-0966">Cell projection</keyword>
<comment type="similarity">
    <text evidence="1 5">Belongs to the FliD family.</text>
</comment>
<dbReference type="Pfam" id="PF07195">
    <property type="entry name" value="FliD_C"/>
    <property type="match status" value="1"/>
</dbReference>
<reference evidence="9" key="1">
    <citation type="submission" date="2015-11" db="EMBL/GenBank/DDBJ databases">
        <authorList>
            <person name="Varghese N."/>
        </authorList>
    </citation>
    <scope>NUCLEOTIDE SEQUENCE [LARGE SCALE GENOMIC DNA]</scope>
    <source>
        <strain evidence="9">JGI-23</strain>
    </source>
</reference>
<sequence length="476" mass="51824">MSFYFNTNNSINPIDTLVQMFKQSESSKLVKPVEMQKNLIQTKNATLSDLKTKLNSLFSIVKDLSLTGVKSNFQIKTAEISNPEIFSAVAESYATPANHIIFVQQLAKEDTVISSKFSKDGNEILNSEGAGVKTIRVTINGVSTDLNVDVASGDTNSTILNKIASAINSTLSEVIASVVNDTPTTARLVIKSKNTGSQYAISLSDVSGNLLANIGLDLNVISNRIASTDTSGGYLYTDVNLLDAKLTVDGINIVRGSNKISDVISGITIELKKVQNPGDTPVSLTIKTDASKVREKIESFINAYNDLIKFINDKTKTTTDGARSVFSGDYTLVKLKSELRLKISNPVAGEIAFLSDLGIKINADGSLSIVDSAKLDKLISTDITKVESLFNSSDGIAVRLKEFINPFVQIGGVVDQRINSGKEQIKRLDERIKSLNNLIDERAEDLRRQFAQLQSLYNAFVRQQAMVQQLTQILVP</sequence>
<proteinExistence type="inferred from homology"/>